<dbReference type="Pfam" id="PF00294">
    <property type="entry name" value="PfkB"/>
    <property type="match status" value="1"/>
</dbReference>
<keyword evidence="4 6" id="KW-0418">Kinase</keyword>
<name>A0A9D1XEY8_9FIRM</name>
<keyword evidence="3" id="KW-0547">Nucleotide-binding</keyword>
<dbReference type="CDD" id="cd01167">
    <property type="entry name" value="bac_FRK"/>
    <property type="match status" value="1"/>
</dbReference>
<comment type="caution">
    <text evidence="8">The sequence shown here is derived from an EMBL/GenBank/DDBJ whole genome shotgun (WGS) entry which is preliminary data.</text>
</comment>
<evidence type="ECO:0000256" key="1">
    <source>
        <dbReference type="ARBA" id="ARBA00010688"/>
    </source>
</evidence>
<gene>
    <name evidence="8" type="ORF">H9734_11605</name>
</gene>
<dbReference type="InterPro" id="IPR011611">
    <property type="entry name" value="PfkB_dom"/>
</dbReference>
<dbReference type="PROSITE" id="PS00584">
    <property type="entry name" value="PFKB_KINASES_2"/>
    <property type="match status" value="1"/>
</dbReference>
<keyword evidence="5" id="KW-0067">ATP-binding</keyword>
<keyword evidence="2 6" id="KW-0808">Transferase</keyword>
<dbReference type="GO" id="GO:0008865">
    <property type="term" value="F:fructokinase activity"/>
    <property type="evidence" value="ECO:0007669"/>
    <property type="project" value="UniProtKB-ARBA"/>
</dbReference>
<dbReference type="PANTHER" id="PTHR43085:SF1">
    <property type="entry name" value="PSEUDOURIDINE KINASE-RELATED"/>
    <property type="match status" value="1"/>
</dbReference>
<dbReference type="InterPro" id="IPR002139">
    <property type="entry name" value="Ribo/fructo_kinase"/>
</dbReference>
<evidence type="ECO:0000313" key="8">
    <source>
        <dbReference type="EMBL" id="HIX78219.1"/>
    </source>
</evidence>
<dbReference type="GO" id="GO:0005524">
    <property type="term" value="F:ATP binding"/>
    <property type="evidence" value="ECO:0007669"/>
    <property type="project" value="UniProtKB-KW"/>
</dbReference>
<dbReference type="InterPro" id="IPR002173">
    <property type="entry name" value="Carboh/pur_kinase_PfkB_CS"/>
</dbReference>
<dbReference type="InterPro" id="IPR029056">
    <property type="entry name" value="Ribokinase-like"/>
</dbReference>
<protein>
    <submittedName>
        <fullName evidence="8">Carbohydrate kinase</fullName>
    </submittedName>
</protein>
<dbReference type="PANTHER" id="PTHR43085">
    <property type="entry name" value="HEXOKINASE FAMILY MEMBER"/>
    <property type="match status" value="1"/>
</dbReference>
<proteinExistence type="inferred from homology"/>
<dbReference type="GO" id="GO:0006000">
    <property type="term" value="P:fructose metabolic process"/>
    <property type="evidence" value="ECO:0007669"/>
    <property type="project" value="UniProtKB-ARBA"/>
</dbReference>
<reference evidence="8" key="2">
    <citation type="submission" date="2021-04" db="EMBL/GenBank/DDBJ databases">
        <authorList>
            <person name="Gilroy R."/>
        </authorList>
    </citation>
    <scope>NUCLEOTIDE SEQUENCE</scope>
    <source>
        <strain evidence="8">CHK183-1962</strain>
    </source>
</reference>
<dbReference type="PRINTS" id="PR00990">
    <property type="entry name" value="RIBOKINASE"/>
</dbReference>
<evidence type="ECO:0000256" key="3">
    <source>
        <dbReference type="ARBA" id="ARBA00022741"/>
    </source>
</evidence>
<evidence type="ECO:0000313" key="9">
    <source>
        <dbReference type="Proteomes" id="UP000886890"/>
    </source>
</evidence>
<dbReference type="InterPro" id="IPR050306">
    <property type="entry name" value="PfkB_Carbo_kinase"/>
</dbReference>
<dbReference type="Proteomes" id="UP000886890">
    <property type="component" value="Unassembled WGS sequence"/>
</dbReference>
<evidence type="ECO:0000256" key="5">
    <source>
        <dbReference type="ARBA" id="ARBA00022840"/>
    </source>
</evidence>
<reference evidence="8" key="1">
    <citation type="journal article" date="2021" name="PeerJ">
        <title>Extensive microbial diversity within the chicken gut microbiome revealed by metagenomics and culture.</title>
        <authorList>
            <person name="Gilroy R."/>
            <person name="Ravi A."/>
            <person name="Getino M."/>
            <person name="Pursley I."/>
            <person name="Horton D.L."/>
            <person name="Alikhan N.F."/>
            <person name="Baker D."/>
            <person name="Gharbi K."/>
            <person name="Hall N."/>
            <person name="Watson M."/>
            <person name="Adriaenssens E.M."/>
            <person name="Foster-Nyarko E."/>
            <person name="Jarju S."/>
            <person name="Secka A."/>
            <person name="Antonio M."/>
            <person name="Oren A."/>
            <person name="Chaudhuri R.R."/>
            <person name="La Ragione R."/>
            <person name="Hildebrand F."/>
            <person name="Pallen M.J."/>
        </authorList>
    </citation>
    <scope>NUCLEOTIDE SEQUENCE</scope>
    <source>
        <strain evidence="8">CHK183-1962</strain>
    </source>
</reference>
<organism evidence="8 9">
    <name type="scientific">Candidatus Fusicatenibacter merdavium</name>
    <dbReference type="NCBI Taxonomy" id="2838600"/>
    <lineage>
        <taxon>Bacteria</taxon>
        <taxon>Bacillati</taxon>
        <taxon>Bacillota</taxon>
        <taxon>Clostridia</taxon>
        <taxon>Lachnospirales</taxon>
        <taxon>Lachnospiraceae</taxon>
        <taxon>Fusicatenibacter</taxon>
    </lineage>
</organism>
<evidence type="ECO:0000256" key="6">
    <source>
        <dbReference type="RuleBase" id="RU003704"/>
    </source>
</evidence>
<evidence type="ECO:0000256" key="2">
    <source>
        <dbReference type="ARBA" id="ARBA00022679"/>
    </source>
</evidence>
<feature type="domain" description="Carbohydrate kinase PfkB" evidence="7">
    <location>
        <begin position="3"/>
        <end position="305"/>
    </location>
</feature>
<accession>A0A9D1XEY8</accession>
<sequence>MVDVTALGEVLIDFTPYGTSEGGQALFEQNPGGAPANVLAAIARLGGTAAFIGKVGDDMHGKLLKETLEKEGIDVTGLIEDPDYFTTLAFVALKNGERSFSFARKPGADTQLRKEEIPMEVIQNTKIFHCGSLSLTDEPARSATMYAVEEAKKAGALISYDPNYRPLLWKNEEEAKKYMRSMIPYADIMKISDEETALLTDHEDPKEAAEALLSQGVGCVVVTLGKDGALLKTGQIEVQEKGRECKVVDTTGAGDSFWGGLLYQFAQNDEKPETLTEENARVYVRFANAVAGLCVERRGAIPAMPNLEEVLKQL</sequence>
<evidence type="ECO:0000259" key="7">
    <source>
        <dbReference type="Pfam" id="PF00294"/>
    </source>
</evidence>
<comment type="similarity">
    <text evidence="1 6">Belongs to the carbohydrate kinase PfkB family.</text>
</comment>
<dbReference type="SUPFAM" id="SSF53613">
    <property type="entry name" value="Ribokinase-like"/>
    <property type="match status" value="1"/>
</dbReference>
<dbReference type="AlphaFoldDB" id="A0A9D1XEY8"/>
<evidence type="ECO:0000256" key="4">
    <source>
        <dbReference type="ARBA" id="ARBA00022777"/>
    </source>
</evidence>
<dbReference type="Gene3D" id="3.40.1190.20">
    <property type="match status" value="1"/>
</dbReference>
<dbReference type="EMBL" id="DXEK01000190">
    <property type="protein sequence ID" value="HIX78219.1"/>
    <property type="molecule type" value="Genomic_DNA"/>
</dbReference>